<dbReference type="eggNOG" id="ENOG5032NQQ">
    <property type="taxonomic scope" value="Bacteria"/>
</dbReference>
<dbReference type="EMBL" id="CP000113">
    <property type="protein sequence ID" value="ABF90680.1"/>
    <property type="molecule type" value="Genomic_DNA"/>
</dbReference>
<evidence type="ECO:0000313" key="2">
    <source>
        <dbReference type="Proteomes" id="UP000002402"/>
    </source>
</evidence>
<dbReference type="HOGENOM" id="CLU_2024232_0_0_7"/>
<dbReference type="Gene3D" id="2.60.40.10">
    <property type="entry name" value="Immunoglobulins"/>
    <property type="match status" value="1"/>
</dbReference>
<reference evidence="1 2" key="1">
    <citation type="journal article" date="2006" name="Proc. Natl. Acad. Sci. U.S.A.">
        <title>Evolution of sensory complexity recorded in a myxobacterial genome.</title>
        <authorList>
            <person name="Goldman B.S."/>
            <person name="Nierman W.C."/>
            <person name="Kaiser D."/>
            <person name="Slater S.C."/>
            <person name="Durkin A.S."/>
            <person name="Eisen J.A."/>
            <person name="Ronning C.M."/>
            <person name="Barbazuk W.B."/>
            <person name="Blanchard M."/>
            <person name="Field C."/>
            <person name="Halling C."/>
            <person name="Hinkle G."/>
            <person name="Iartchuk O."/>
            <person name="Kim H.S."/>
            <person name="Mackenzie C."/>
            <person name="Madupu R."/>
            <person name="Miller N."/>
            <person name="Shvartsbeyn A."/>
            <person name="Sullivan S.A."/>
            <person name="Vaudin M."/>
            <person name="Wiegand R."/>
            <person name="Kaplan H.B."/>
        </authorList>
    </citation>
    <scope>NUCLEOTIDE SEQUENCE [LARGE SCALE GENOMIC DNA]</scope>
    <source>
        <strain evidence="2">DK1622</strain>
    </source>
</reference>
<proteinExistence type="predicted"/>
<accession>Q1DF30</accession>
<name>Q1DF30_MYXXD</name>
<dbReference type="KEGG" id="mxa:MXAN_0473"/>
<sequence>MGQYLSRCRRVTLAPPSKGGRFMSHSYSKVFGALVLLGLAVSCRANHAPKVSTGPRPSPQVVGAGGVVSFVFEVEDPDGDAMTFQWQQLPAEPAGTFSDANARNPTWVAPEVSETTTFAIMVTVEDSEGDGILAQGPGVIVHAAASQAP</sequence>
<protein>
    <submittedName>
        <fullName evidence="1">Conserved domain protein</fullName>
    </submittedName>
</protein>
<dbReference type="Proteomes" id="UP000002402">
    <property type="component" value="Chromosome"/>
</dbReference>
<dbReference type="EnsemblBacteria" id="ABF90680">
    <property type="protein sequence ID" value="ABF90680"/>
    <property type="gene ID" value="MXAN_0473"/>
</dbReference>
<dbReference type="AlphaFoldDB" id="Q1DF30"/>
<dbReference type="STRING" id="246197.MXAN_0473"/>
<keyword evidence="2" id="KW-1185">Reference proteome</keyword>
<organism evidence="1 2">
    <name type="scientific">Myxococcus xanthus (strain DK1622)</name>
    <dbReference type="NCBI Taxonomy" id="246197"/>
    <lineage>
        <taxon>Bacteria</taxon>
        <taxon>Pseudomonadati</taxon>
        <taxon>Myxococcota</taxon>
        <taxon>Myxococcia</taxon>
        <taxon>Myxococcales</taxon>
        <taxon>Cystobacterineae</taxon>
        <taxon>Myxococcaceae</taxon>
        <taxon>Myxococcus</taxon>
    </lineage>
</organism>
<evidence type="ECO:0000313" key="1">
    <source>
        <dbReference type="EMBL" id="ABF90680.1"/>
    </source>
</evidence>
<gene>
    <name evidence="1" type="ordered locus">MXAN_0473</name>
</gene>
<dbReference type="InterPro" id="IPR013783">
    <property type="entry name" value="Ig-like_fold"/>
</dbReference>
<dbReference type="OrthoDB" id="5383450at2"/>